<dbReference type="PANTHER" id="PTHR45968:SF36">
    <property type="entry name" value="(R)-MANDELONITRILE LYASE 4-RELATED"/>
    <property type="match status" value="1"/>
</dbReference>
<sequence>MWMLSNLLAIWRLIFLSWIRFYWTLKIISGTFSLPYLFPLSPHFTFFTSQTHPHTLNLFPPFTFLSRQIHANNLLRIELRPPLKTTRTTCSDLNPSHRRTSPNHVCSGQKKPLITISKSGCTLATGYDSDSPAPNFVSEDGVKHRRARILGGGSMINYGFYSRADDYFYNNAGNLYQGTLNGKKSCPLGDPTRAYDEHLD</sequence>
<dbReference type="InterPro" id="IPR036188">
    <property type="entry name" value="FAD/NAD-bd_sf"/>
</dbReference>
<protein>
    <submittedName>
        <fullName evidence="5">(R)-mandelonitrile lyase</fullName>
        <ecNumber evidence="5">4.1.2.10</ecNumber>
    </submittedName>
    <submittedName>
        <fullName evidence="6">Putative glucose-methanol-choline oxidoreductase, FAD/NAD(P)-binding domain protein</fullName>
    </submittedName>
</protein>
<gene>
    <name evidence="6" type="ORF">HannXRQ_Chr05g0136261</name>
    <name evidence="5" type="ORF">HanXRQr2_Chr05g0199981</name>
</gene>
<evidence type="ECO:0000313" key="5">
    <source>
        <dbReference type="EMBL" id="KAF5804685.1"/>
    </source>
</evidence>
<keyword evidence="7" id="KW-1185">Reference proteome</keyword>
<name>A0A251UM22_HELAN</name>
<keyword evidence="5" id="KW-0456">Lyase</keyword>
<dbReference type="Proteomes" id="UP000215914">
    <property type="component" value="Chromosome 5"/>
</dbReference>
<keyword evidence="3" id="KW-0274">FAD</keyword>
<dbReference type="EMBL" id="MNCJ02000320">
    <property type="protein sequence ID" value="KAF5804685.1"/>
    <property type="molecule type" value="Genomic_DNA"/>
</dbReference>
<evidence type="ECO:0000256" key="1">
    <source>
        <dbReference type="ARBA" id="ARBA00001974"/>
    </source>
</evidence>
<reference evidence="6" key="2">
    <citation type="submission" date="2017-02" db="EMBL/GenBank/DDBJ databases">
        <title>Sunflower complete genome.</title>
        <authorList>
            <person name="Langlade N."/>
            <person name="Munos S."/>
        </authorList>
    </citation>
    <scope>NUCLEOTIDE SEQUENCE [LARGE SCALE GENOMIC DNA]</scope>
    <source>
        <tissue evidence="6">Leaves</tissue>
    </source>
</reference>
<dbReference type="InterPro" id="IPR051871">
    <property type="entry name" value="GMC_Oxidoreductase-Related"/>
</dbReference>
<dbReference type="InParanoid" id="A0A251UM22"/>
<evidence type="ECO:0000259" key="4">
    <source>
        <dbReference type="PROSITE" id="PS00623"/>
    </source>
</evidence>
<reference evidence="5" key="3">
    <citation type="submission" date="2020-06" db="EMBL/GenBank/DDBJ databases">
        <title>Helianthus annuus Genome sequencing and assembly Release 2.</title>
        <authorList>
            <person name="Gouzy J."/>
            <person name="Langlade N."/>
            <person name="Munos S."/>
        </authorList>
    </citation>
    <scope>NUCLEOTIDE SEQUENCE</scope>
    <source>
        <tissue evidence="5">Leaves</tissue>
    </source>
</reference>
<proteinExistence type="predicted"/>
<accession>A0A251UM22</accession>
<dbReference type="AlphaFoldDB" id="A0A251UM22"/>
<keyword evidence="2" id="KW-0285">Flavoprotein</keyword>
<evidence type="ECO:0000256" key="2">
    <source>
        <dbReference type="ARBA" id="ARBA00022630"/>
    </source>
</evidence>
<dbReference type="Gene3D" id="3.50.50.60">
    <property type="entry name" value="FAD/NAD(P)-binding domain"/>
    <property type="match status" value="1"/>
</dbReference>
<dbReference type="PROSITE" id="PS00623">
    <property type="entry name" value="GMC_OXRED_1"/>
    <property type="match status" value="1"/>
</dbReference>
<dbReference type="GO" id="GO:0046593">
    <property type="term" value="F:mandelonitrile lyase activity"/>
    <property type="evidence" value="ECO:0007669"/>
    <property type="project" value="UniProtKB-EC"/>
</dbReference>
<dbReference type="GO" id="GO:0050660">
    <property type="term" value="F:flavin adenine dinucleotide binding"/>
    <property type="evidence" value="ECO:0007669"/>
    <property type="project" value="InterPro"/>
</dbReference>
<dbReference type="EC" id="4.1.2.10" evidence="5"/>
<evidence type="ECO:0000256" key="3">
    <source>
        <dbReference type="ARBA" id="ARBA00022827"/>
    </source>
</evidence>
<evidence type="ECO:0000313" key="7">
    <source>
        <dbReference type="Proteomes" id="UP000215914"/>
    </source>
</evidence>
<organism evidence="6 7">
    <name type="scientific">Helianthus annuus</name>
    <name type="common">Common sunflower</name>
    <dbReference type="NCBI Taxonomy" id="4232"/>
    <lineage>
        <taxon>Eukaryota</taxon>
        <taxon>Viridiplantae</taxon>
        <taxon>Streptophyta</taxon>
        <taxon>Embryophyta</taxon>
        <taxon>Tracheophyta</taxon>
        <taxon>Spermatophyta</taxon>
        <taxon>Magnoliopsida</taxon>
        <taxon>eudicotyledons</taxon>
        <taxon>Gunneridae</taxon>
        <taxon>Pentapetalae</taxon>
        <taxon>asterids</taxon>
        <taxon>campanulids</taxon>
        <taxon>Asterales</taxon>
        <taxon>Asteraceae</taxon>
        <taxon>Asteroideae</taxon>
        <taxon>Heliantheae alliance</taxon>
        <taxon>Heliantheae</taxon>
        <taxon>Helianthus</taxon>
    </lineage>
</organism>
<comment type="cofactor">
    <cofactor evidence="1">
        <name>FAD</name>
        <dbReference type="ChEBI" id="CHEBI:57692"/>
    </cofactor>
</comment>
<feature type="domain" description="Glucose-methanol-choline oxidoreductase N-terminal" evidence="4">
    <location>
        <begin position="147"/>
        <end position="170"/>
    </location>
</feature>
<dbReference type="InterPro" id="IPR000172">
    <property type="entry name" value="GMC_OxRdtase_N"/>
</dbReference>
<dbReference type="PANTHER" id="PTHR45968">
    <property type="entry name" value="OSJNBA0019K04.7 PROTEIN"/>
    <property type="match status" value="1"/>
</dbReference>
<dbReference type="Gramene" id="mRNA:HanXRQr2_Chr05g0199981">
    <property type="protein sequence ID" value="mRNA:HanXRQr2_Chr05g0199981"/>
    <property type="gene ID" value="HanXRQr2_Chr05g0199981"/>
</dbReference>
<dbReference type="STRING" id="4232.A0A251UM22"/>
<dbReference type="GO" id="GO:0016614">
    <property type="term" value="F:oxidoreductase activity, acting on CH-OH group of donors"/>
    <property type="evidence" value="ECO:0007669"/>
    <property type="project" value="InterPro"/>
</dbReference>
<reference evidence="5 7" key="1">
    <citation type="journal article" date="2017" name="Nature">
        <title>The sunflower genome provides insights into oil metabolism, flowering and Asterid evolution.</title>
        <authorList>
            <person name="Badouin H."/>
            <person name="Gouzy J."/>
            <person name="Grassa C.J."/>
            <person name="Murat F."/>
            <person name="Staton S.E."/>
            <person name="Cottret L."/>
            <person name="Lelandais-Briere C."/>
            <person name="Owens G.L."/>
            <person name="Carrere S."/>
            <person name="Mayjonade B."/>
            <person name="Legrand L."/>
            <person name="Gill N."/>
            <person name="Kane N.C."/>
            <person name="Bowers J.E."/>
            <person name="Hubner S."/>
            <person name="Bellec A."/>
            <person name="Berard A."/>
            <person name="Berges H."/>
            <person name="Blanchet N."/>
            <person name="Boniface M.C."/>
            <person name="Brunel D."/>
            <person name="Catrice O."/>
            <person name="Chaidir N."/>
            <person name="Claudel C."/>
            <person name="Donnadieu C."/>
            <person name="Faraut T."/>
            <person name="Fievet G."/>
            <person name="Helmstetter N."/>
            <person name="King M."/>
            <person name="Knapp S.J."/>
            <person name="Lai Z."/>
            <person name="Le Paslier M.C."/>
            <person name="Lippi Y."/>
            <person name="Lorenzon L."/>
            <person name="Mandel J.R."/>
            <person name="Marage G."/>
            <person name="Marchand G."/>
            <person name="Marquand E."/>
            <person name="Bret-Mestries E."/>
            <person name="Morien E."/>
            <person name="Nambeesan S."/>
            <person name="Nguyen T."/>
            <person name="Pegot-Espagnet P."/>
            <person name="Pouilly N."/>
            <person name="Raftis F."/>
            <person name="Sallet E."/>
            <person name="Schiex T."/>
            <person name="Thomas J."/>
            <person name="Vandecasteele C."/>
            <person name="Vares D."/>
            <person name="Vear F."/>
            <person name="Vautrin S."/>
            <person name="Crespi M."/>
            <person name="Mangin B."/>
            <person name="Burke J.M."/>
            <person name="Salse J."/>
            <person name="Munos S."/>
            <person name="Vincourt P."/>
            <person name="Rieseberg L.H."/>
            <person name="Langlade N.B."/>
        </authorList>
    </citation>
    <scope>NUCLEOTIDE SEQUENCE [LARGE SCALE GENOMIC DNA]</scope>
    <source>
        <strain evidence="7">cv. SF193</strain>
        <tissue evidence="5">Leaves</tissue>
    </source>
</reference>
<evidence type="ECO:0000313" key="6">
    <source>
        <dbReference type="EMBL" id="OTG24398.1"/>
    </source>
</evidence>
<dbReference type="EMBL" id="CM007894">
    <property type="protein sequence ID" value="OTG24398.1"/>
    <property type="molecule type" value="Genomic_DNA"/>
</dbReference>